<evidence type="ECO:0000256" key="8">
    <source>
        <dbReference type="HAMAP-Rule" id="MF_00210"/>
    </source>
</evidence>
<dbReference type="AlphaFoldDB" id="A0AA45HJI4"/>
<dbReference type="GO" id="GO:0005737">
    <property type="term" value="C:cytoplasm"/>
    <property type="evidence" value="ECO:0007669"/>
    <property type="project" value="UniProtKB-SubCell"/>
</dbReference>
<keyword evidence="11" id="KW-1185">Reference proteome</keyword>
<feature type="binding site" evidence="8">
    <location>
        <position position="164"/>
    </location>
    <ligand>
        <name>phosphoenolpyruvate</name>
        <dbReference type="ChEBI" id="CHEBI:58702"/>
    </ligand>
</feature>
<dbReference type="GO" id="GO:0009073">
    <property type="term" value="P:aromatic amino acid family biosynthetic process"/>
    <property type="evidence" value="ECO:0007669"/>
    <property type="project" value="UniProtKB-KW"/>
</dbReference>
<keyword evidence="4 8" id="KW-0028">Amino-acid biosynthesis</keyword>
<keyword evidence="5 8" id="KW-0808">Transferase</keyword>
<feature type="binding site" evidence="8">
    <location>
        <position position="27"/>
    </location>
    <ligand>
        <name>3-phosphoshikimate</name>
        <dbReference type="ChEBI" id="CHEBI:145989"/>
    </ligand>
</feature>
<dbReference type="InterPro" id="IPR036968">
    <property type="entry name" value="Enolpyruvate_Tfrase_sf"/>
</dbReference>
<evidence type="ECO:0000256" key="4">
    <source>
        <dbReference type="ARBA" id="ARBA00022605"/>
    </source>
</evidence>
<evidence type="ECO:0000256" key="6">
    <source>
        <dbReference type="ARBA" id="ARBA00023141"/>
    </source>
</evidence>
<dbReference type="RefSeq" id="WP_109604034.1">
    <property type="nucleotide sequence ID" value="NZ_QGGI01000003.1"/>
</dbReference>
<dbReference type="InterPro" id="IPR001986">
    <property type="entry name" value="Enolpyruvate_Tfrase_dom"/>
</dbReference>
<feature type="binding site" evidence="8">
    <location>
        <position position="23"/>
    </location>
    <ligand>
        <name>3-phosphoshikimate</name>
        <dbReference type="ChEBI" id="CHEBI:145989"/>
    </ligand>
</feature>
<keyword evidence="3 8" id="KW-0963">Cytoplasm</keyword>
<dbReference type="SUPFAM" id="SSF55205">
    <property type="entry name" value="EPT/RTPC-like"/>
    <property type="match status" value="1"/>
</dbReference>
<evidence type="ECO:0000259" key="9">
    <source>
        <dbReference type="Pfam" id="PF00275"/>
    </source>
</evidence>
<dbReference type="PANTHER" id="PTHR21090:SF5">
    <property type="entry name" value="PENTAFUNCTIONAL AROM POLYPEPTIDE"/>
    <property type="match status" value="1"/>
</dbReference>
<feature type="binding site" evidence="8">
    <location>
        <position position="338"/>
    </location>
    <ligand>
        <name>phosphoenolpyruvate</name>
        <dbReference type="ChEBI" id="CHEBI:58702"/>
    </ligand>
</feature>
<feature type="binding site" evidence="8">
    <location>
        <position position="22"/>
    </location>
    <ligand>
        <name>3-phosphoshikimate</name>
        <dbReference type="ChEBI" id="CHEBI:145989"/>
    </ligand>
</feature>
<feature type="domain" description="Enolpyruvate transferase" evidence="9">
    <location>
        <begin position="10"/>
        <end position="414"/>
    </location>
</feature>
<name>A0AA45HJI4_9BACT</name>
<feature type="binding site" evidence="8">
    <location>
        <position position="91"/>
    </location>
    <ligand>
        <name>phosphoenolpyruvate</name>
        <dbReference type="ChEBI" id="CHEBI:58702"/>
    </ligand>
</feature>
<organism evidence="10 11">
    <name type="scientific">Oceanotoga teriensis</name>
    <dbReference type="NCBI Taxonomy" id="515440"/>
    <lineage>
        <taxon>Bacteria</taxon>
        <taxon>Thermotogati</taxon>
        <taxon>Thermotogota</taxon>
        <taxon>Thermotogae</taxon>
        <taxon>Petrotogales</taxon>
        <taxon>Petrotogaceae</taxon>
        <taxon>Oceanotoga</taxon>
    </lineage>
</organism>
<feature type="binding site" evidence="8">
    <location>
        <position position="164"/>
    </location>
    <ligand>
        <name>3-phosphoshikimate</name>
        <dbReference type="ChEBI" id="CHEBI:145989"/>
    </ligand>
</feature>
<comment type="similarity">
    <text evidence="2 8">Belongs to the EPSP synthase family.</text>
</comment>
<dbReference type="Proteomes" id="UP000245921">
    <property type="component" value="Unassembled WGS sequence"/>
</dbReference>
<comment type="caution">
    <text evidence="10">The sequence shown here is derived from an EMBL/GenBank/DDBJ whole genome shotgun (WGS) entry which is preliminary data.</text>
</comment>
<protein>
    <recommendedName>
        <fullName evidence="8">3-phosphoshikimate 1-carboxyvinyltransferase</fullName>
        <ecNumber evidence="8">2.5.1.19</ecNumber>
    </recommendedName>
    <alternativeName>
        <fullName evidence="8">5-enolpyruvylshikimate-3-phosphate synthase</fullName>
        <shortName evidence="8">EPSP synthase</shortName>
        <shortName evidence="8">EPSPS</shortName>
    </alternativeName>
</protein>
<feature type="binding site" evidence="8">
    <location>
        <position position="334"/>
    </location>
    <ligand>
        <name>3-phosphoshikimate</name>
        <dbReference type="ChEBI" id="CHEBI:145989"/>
    </ligand>
</feature>
<evidence type="ECO:0000256" key="1">
    <source>
        <dbReference type="ARBA" id="ARBA00004811"/>
    </source>
</evidence>
<comment type="caution">
    <text evidence="8">Lacks conserved residue(s) required for the propagation of feature annotation.</text>
</comment>
<evidence type="ECO:0000256" key="3">
    <source>
        <dbReference type="ARBA" id="ARBA00022490"/>
    </source>
</evidence>
<comment type="subcellular location">
    <subcellularLocation>
        <location evidence="8">Cytoplasm</location>
    </subcellularLocation>
</comment>
<dbReference type="PANTHER" id="PTHR21090">
    <property type="entry name" value="AROM/DEHYDROQUINATE SYNTHASE"/>
    <property type="match status" value="1"/>
</dbReference>
<dbReference type="InterPro" id="IPR023193">
    <property type="entry name" value="EPSP_synthase_CS"/>
</dbReference>
<dbReference type="GO" id="GO:0009423">
    <property type="term" value="P:chorismate biosynthetic process"/>
    <property type="evidence" value="ECO:0007669"/>
    <property type="project" value="UniProtKB-UniRule"/>
</dbReference>
<evidence type="ECO:0000313" key="10">
    <source>
        <dbReference type="EMBL" id="PWJ95917.1"/>
    </source>
</evidence>
<feature type="binding site" evidence="8">
    <location>
        <position position="119"/>
    </location>
    <ligand>
        <name>phosphoenolpyruvate</name>
        <dbReference type="ChEBI" id="CHEBI:58702"/>
    </ligand>
</feature>
<dbReference type="PIRSF" id="PIRSF000505">
    <property type="entry name" value="EPSPS"/>
    <property type="match status" value="1"/>
</dbReference>
<dbReference type="PROSITE" id="PS00885">
    <property type="entry name" value="EPSP_SYNTHASE_2"/>
    <property type="match status" value="1"/>
</dbReference>
<comment type="subunit">
    <text evidence="8">Monomer.</text>
</comment>
<proteinExistence type="inferred from homology"/>
<feature type="binding site" evidence="8">
    <location>
        <position position="380"/>
    </location>
    <ligand>
        <name>phosphoenolpyruvate</name>
        <dbReference type="ChEBI" id="CHEBI:58702"/>
    </ligand>
</feature>
<dbReference type="Gene3D" id="3.65.10.10">
    <property type="entry name" value="Enolpyruvate transferase domain"/>
    <property type="match status" value="2"/>
</dbReference>
<reference evidence="10 11" key="1">
    <citation type="submission" date="2018-05" db="EMBL/GenBank/DDBJ databases">
        <title>Genomic Encyclopedia of Type Strains, Phase IV (KMG-IV): sequencing the most valuable type-strain genomes for metagenomic binning, comparative biology and taxonomic classification.</title>
        <authorList>
            <person name="Goeker M."/>
        </authorList>
    </citation>
    <scope>NUCLEOTIDE SEQUENCE [LARGE SCALE GENOMIC DNA]</scope>
    <source>
        <strain evidence="10 11">DSM 24906</strain>
    </source>
</reference>
<dbReference type="InterPro" id="IPR006264">
    <property type="entry name" value="EPSP_synthase"/>
</dbReference>
<dbReference type="NCBIfam" id="TIGR01356">
    <property type="entry name" value="aroA"/>
    <property type="match status" value="1"/>
</dbReference>
<accession>A0AA45HJI4</accession>
<feature type="active site" description="Proton acceptor" evidence="8">
    <location>
        <position position="307"/>
    </location>
</feature>
<dbReference type="FunFam" id="3.65.10.10:FF:000005">
    <property type="entry name" value="3-phosphoshikimate 1-carboxyvinyltransferase"/>
    <property type="match status" value="1"/>
</dbReference>
<feature type="binding site" evidence="8">
    <location>
        <position position="307"/>
    </location>
    <ligand>
        <name>3-phosphoshikimate</name>
        <dbReference type="ChEBI" id="CHEBI:145989"/>
    </ligand>
</feature>
<sequence>MKSEKILPLKKIKKIIYIPYDKSITHRGLIFSVISKNKSVIINPLKALDTLSTLKILTKLDCKITEKNDYLEIIPPKKIFSLVPLDCGNSGTTARLMIGMLSSLKGSFQLIGDDSLSKRPMKRIIEPILKNGGEIISDDNFLPIIIKGKKIKKIEYDLKIASAQVKSGLILCGLNCKEQSIIRGRIDSRDHTERILSAFNCDLQINSKNIIINPSRPKDIVLKIPGDFSSASFFITLGVLHKNAEIILKNIGLNPSRTGYLNILKKMGADIEINLKDDIEPYGDIKVRSSKLKNVNIPNEIIPNIIDEIPLLSLCGALSQGEFKINDISELRLKESDRIRSITENFKNIGLKVIEKNETLIIKGDQKIKGGIFNSFKDHRIAMLGGICGLLSEEGVEIKDSECVNISFPNFFDIIKQL</sequence>
<dbReference type="HAMAP" id="MF_00210">
    <property type="entry name" value="EPSP_synth"/>
    <property type="match status" value="1"/>
</dbReference>
<feature type="binding site" evidence="8">
    <location>
        <position position="22"/>
    </location>
    <ligand>
        <name>phosphoenolpyruvate</name>
        <dbReference type="ChEBI" id="CHEBI:58702"/>
    </ligand>
</feature>
<dbReference type="Pfam" id="PF00275">
    <property type="entry name" value="EPSP_synthase"/>
    <property type="match status" value="1"/>
</dbReference>
<dbReference type="InterPro" id="IPR013792">
    <property type="entry name" value="RNA3'P_cycl/enolpyr_Trfase_a/b"/>
</dbReference>
<keyword evidence="6 8" id="KW-0057">Aromatic amino acid biosynthesis</keyword>
<evidence type="ECO:0000313" key="11">
    <source>
        <dbReference type="Proteomes" id="UP000245921"/>
    </source>
</evidence>
<evidence type="ECO:0000256" key="5">
    <source>
        <dbReference type="ARBA" id="ARBA00022679"/>
    </source>
</evidence>
<gene>
    <name evidence="8" type="primary">aroA</name>
    <name evidence="10" type="ORF">C7380_10395</name>
</gene>
<comment type="pathway">
    <text evidence="1 8">Metabolic intermediate biosynthesis; chorismate biosynthesis; chorismate from D-erythrose 4-phosphate and phosphoenolpyruvate: step 6/7.</text>
</comment>
<feature type="binding site" evidence="8">
    <location>
        <position position="162"/>
    </location>
    <ligand>
        <name>3-phosphoshikimate</name>
        <dbReference type="ChEBI" id="CHEBI:145989"/>
    </ligand>
</feature>
<comment type="function">
    <text evidence="8">Catalyzes the transfer of the enolpyruvyl moiety of phosphoenolpyruvate (PEP) to the 5-hydroxyl of shikimate-3-phosphate (S3P) to produce enolpyruvyl shikimate-3-phosphate and inorganic phosphate.</text>
</comment>
<dbReference type="EMBL" id="QGGI01000003">
    <property type="protein sequence ID" value="PWJ95917.1"/>
    <property type="molecule type" value="Genomic_DNA"/>
</dbReference>
<comment type="catalytic activity">
    <reaction evidence="7">
        <text>3-phosphoshikimate + phosphoenolpyruvate = 5-O-(1-carboxyvinyl)-3-phosphoshikimate + phosphate</text>
        <dbReference type="Rhea" id="RHEA:21256"/>
        <dbReference type="ChEBI" id="CHEBI:43474"/>
        <dbReference type="ChEBI" id="CHEBI:57701"/>
        <dbReference type="ChEBI" id="CHEBI:58702"/>
        <dbReference type="ChEBI" id="CHEBI:145989"/>
        <dbReference type="EC" id="2.5.1.19"/>
    </reaction>
    <physiologicalReaction direction="left-to-right" evidence="7">
        <dbReference type="Rhea" id="RHEA:21257"/>
    </physiologicalReaction>
</comment>
<dbReference type="GO" id="GO:0008652">
    <property type="term" value="P:amino acid biosynthetic process"/>
    <property type="evidence" value="ECO:0007669"/>
    <property type="project" value="UniProtKB-KW"/>
</dbReference>
<dbReference type="PROSITE" id="PS00104">
    <property type="entry name" value="EPSP_SYNTHASE_1"/>
    <property type="match status" value="1"/>
</dbReference>
<dbReference type="EC" id="2.5.1.19" evidence="8"/>
<dbReference type="CDD" id="cd01556">
    <property type="entry name" value="EPSP_synthase"/>
    <property type="match status" value="1"/>
</dbReference>
<evidence type="ECO:0000256" key="2">
    <source>
        <dbReference type="ARBA" id="ARBA00009948"/>
    </source>
</evidence>
<dbReference type="GO" id="GO:0003866">
    <property type="term" value="F:3-phosphoshikimate 1-carboxyvinyltransferase activity"/>
    <property type="evidence" value="ECO:0007669"/>
    <property type="project" value="UniProtKB-UniRule"/>
</dbReference>
<evidence type="ECO:0000256" key="7">
    <source>
        <dbReference type="ARBA" id="ARBA00044633"/>
    </source>
</evidence>